<dbReference type="Gene3D" id="3.20.20.140">
    <property type="entry name" value="Metal-dependent hydrolases"/>
    <property type="match status" value="2"/>
</dbReference>
<dbReference type="Proteomes" id="UP000320762">
    <property type="component" value="Unassembled WGS sequence"/>
</dbReference>
<dbReference type="Pfam" id="PF07676">
    <property type="entry name" value="PD40"/>
    <property type="match status" value="1"/>
</dbReference>
<protein>
    <recommendedName>
        <fullName evidence="2">Amidohydrolase-related domain-containing protein</fullName>
    </recommendedName>
</protein>
<dbReference type="Pfam" id="PF01979">
    <property type="entry name" value="Amidohydro_1"/>
    <property type="match status" value="1"/>
</dbReference>
<dbReference type="InterPro" id="IPR006680">
    <property type="entry name" value="Amidohydro-rel"/>
</dbReference>
<dbReference type="InterPro" id="IPR011059">
    <property type="entry name" value="Metal-dep_hydrolase_composite"/>
</dbReference>
<dbReference type="PANTHER" id="PTHR43135">
    <property type="entry name" value="ALPHA-D-RIBOSE 1-METHYLPHOSPHONATE 5-TRIPHOSPHATE DIPHOSPHATASE"/>
    <property type="match status" value="1"/>
</dbReference>
<reference evidence="3 4" key="1">
    <citation type="journal article" date="2019" name="New Phytol.">
        <title>Comparative genomics reveals unique wood-decay strategies and fruiting body development in the Schizophyllaceae.</title>
        <authorList>
            <person name="Almasi E."/>
            <person name="Sahu N."/>
            <person name="Krizsan K."/>
            <person name="Balint B."/>
            <person name="Kovacs G.M."/>
            <person name="Kiss B."/>
            <person name="Cseklye J."/>
            <person name="Drula E."/>
            <person name="Henrissat B."/>
            <person name="Nagy I."/>
            <person name="Chovatia M."/>
            <person name="Adam C."/>
            <person name="LaButti K."/>
            <person name="Lipzen A."/>
            <person name="Riley R."/>
            <person name="Grigoriev I.V."/>
            <person name="Nagy L.G."/>
        </authorList>
    </citation>
    <scope>NUCLEOTIDE SEQUENCE [LARGE SCALE GENOMIC DNA]</scope>
    <source>
        <strain evidence="3 4">NL-1724</strain>
    </source>
</reference>
<feature type="region of interest" description="Disordered" evidence="1">
    <location>
        <begin position="285"/>
        <end position="308"/>
    </location>
</feature>
<accession>A0A550CFX7</accession>
<comment type="caution">
    <text evidence="3">The sequence shown here is derived from an EMBL/GenBank/DDBJ whole genome shotgun (WGS) entry which is preliminary data.</text>
</comment>
<feature type="domain" description="Amidohydrolase-related" evidence="2">
    <location>
        <begin position="1163"/>
        <end position="1208"/>
    </location>
</feature>
<gene>
    <name evidence="3" type="ORF">BD626DRAFT_569086</name>
</gene>
<dbReference type="PANTHER" id="PTHR43135:SF3">
    <property type="entry name" value="ALPHA-D-RIBOSE 1-METHYLPHOSPHONATE 5-TRIPHOSPHATE DIPHOSPHATASE"/>
    <property type="match status" value="1"/>
</dbReference>
<sequence length="1259" mass="138089">MELSKGHTLLPLSSEADRGTRSSSAAPRAFKAIILLSVAASFHLLFNHPSLRPWGLLEKADVEWEDNVWPIREQTPWDISTDFPYPRTVDYDVQEGTWLRLDVHPTSGDIVFDMIGDVYCISAADALVANMDVGTRAKARPVLLGIPHDSDAHFSPDGNSMVFRSDAGLGSENIWVMPWNGCEAMDLRPAYPQGKLSQAMQTKNEDDALLVAGISETAQRKSSRLLREGRLAAQRVTNETYRWISDARFHPSGEKVIATKWFTGSRSIPAGEGWEFDVPELGSHPSIPAKSGTRRVGRDLPPGWSKDDYGEQQIGPEQFIWRGNDTLIYSKNVVDSGTFQYSNNVFKGIYSMFTYNMTTGKTETLVDAAPGGASRPELSRDQRTMAFVRRVRDKQALVLKDLQTGSLHHIWYGLSYDDTRVSAPMGTYPSFAFTPTDDAIIIWAEGQIYRVPVAVNAEGEKVKGGTPAVIPFTAHIEKRLAPTLTTTMDLAALETADQMRVHAFKELSVDETGERVLFQGGGATYVYAVGSGKTLALPTLHADQPYYSPAWVPNTPDLAIHARWSNTNFTSFEIANLTSGVSYELNDLPTGRYFSPILCECTGAKRRIAFLRNAGTLLTGDIVATAKPGLYLGKLTLPLDAAGTINISDLRFIPSEIDVDGHVTMRFVHGASKLLVQQDRRAFTIDLGAGPNDAGDYEHSTVATGRMSSELAVSLDRGSQLQSAAFVDFHHVYVAPKESIGEEALWSKPANATKGIARLSLDGGHDLSWSRDGKKLFWFLGAYLHSLEASKLSQCTTAIEEDVLTFGIACVNKLVEWEQVVVEHPTDVGRLKQEGSGGSLAIVNATIVKMSSDDFDSDIIEGGTLLTKGGVISAAGSAASVDIPDDAVVINANQGYVLPGFIDMHAHWSGYSDRYPASSWELETFLAYGVTTLHNPSTDTVDAFSERVRVERGQIVGPRIFHTGDVIYGAGEAGLHEDIANHQEAYSALIRIKAEGGPFSHSYKNYQLPSRASRQRLLLAARNVSMICVPEGGMNYDWDLTYIVDGMTTIEHSLPVAVLYDDVLRLFEESGTAYTPTHIVSYGGVMGEQQIWAEEDVPNDPKLRRFTRHDILEGLTESVSRPMHAYGLYNVSAEAAEMSRAGVPVLIGAHGEPPLGLNYHSELWFTQQGGLSNYEVFKAATLTSARVLGMEKSIGSLEEGKLADFVVYPADVDILDNDIRFSRDLAYVGRGGRLWDASTMEEVWPVKGRRRPIPPINAD</sequence>
<evidence type="ECO:0000259" key="2">
    <source>
        <dbReference type="Pfam" id="PF01979"/>
    </source>
</evidence>
<name>A0A550CFX7_9AGAR</name>
<keyword evidence="4" id="KW-1185">Reference proteome</keyword>
<dbReference type="SUPFAM" id="SSF51556">
    <property type="entry name" value="Metallo-dependent hydrolases"/>
    <property type="match status" value="1"/>
</dbReference>
<dbReference type="InterPro" id="IPR011659">
    <property type="entry name" value="WD40"/>
</dbReference>
<dbReference type="InterPro" id="IPR051781">
    <property type="entry name" value="Metallo-dep_Hydrolase"/>
</dbReference>
<dbReference type="OrthoDB" id="194468at2759"/>
<evidence type="ECO:0000313" key="3">
    <source>
        <dbReference type="EMBL" id="TRM63712.1"/>
    </source>
</evidence>
<organism evidence="3 4">
    <name type="scientific">Schizophyllum amplum</name>
    <dbReference type="NCBI Taxonomy" id="97359"/>
    <lineage>
        <taxon>Eukaryota</taxon>
        <taxon>Fungi</taxon>
        <taxon>Dikarya</taxon>
        <taxon>Basidiomycota</taxon>
        <taxon>Agaricomycotina</taxon>
        <taxon>Agaricomycetes</taxon>
        <taxon>Agaricomycetidae</taxon>
        <taxon>Agaricales</taxon>
        <taxon>Schizophyllaceae</taxon>
        <taxon>Schizophyllum</taxon>
    </lineage>
</organism>
<dbReference type="EMBL" id="VDMD01000009">
    <property type="protein sequence ID" value="TRM63712.1"/>
    <property type="molecule type" value="Genomic_DNA"/>
</dbReference>
<evidence type="ECO:0000313" key="4">
    <source>
        <dbReference type="Proteomes" id="UP000320762"/>
    </source>
</evidence>
<dbReference type="InterPro" id="IPR011042">
    <property type="entry name" value="6-blade_b-propeller_TolB-like"/>
</dbReference>
<dbReference type="AlphaFoldDB" id="A0A550CFX7"/>
<dbReference type="STRING" id="97359.A0A550CFX7"/>
<dbReference type="SUPFAM" id="SSF51338">
    <property type="entry name" value="Composite domain of metallo-dependent hydrolases"/>
    <property type="match status" value="1"/>
</dbReference>
<dbReference type="InterPro" id="IPR032466">
    <property type="entry name" value="Metal_Hydrolase"/>
</dbReference>
<dbReference type="Gene3D" id="2.120.10.30">
    <property type="entry name" value="TolB, C-terminal domain"/>
    <property type="match status" value="1"/>
</dbReference>
<dbReference type="Gene3D" id="2.30.40.10">
    <property type="entry name" value="Urease, subunit C, domain 1"/>
    <property type="match status" value="2"/>
</dbReference>
<evidence type="ECO:0000256" key="1">
    <source>
        <dbReference type="SAM" id="MobiDB-lite"/>
    </source>
</evidence>
<dbReference type="SUPFAM" id="SSF82171">
    <property type="entry name" value="DPP6 N-terminal domain-like"/>
    <property type="match status" value="1"/>
</dbReference>
<dbReference type="GO" id="GO:0016810">
    <property type="term" value="F:hydrolase activity, acting on carbon-nitrogen (but not peptide) bonds"/>
    <property type="evidence" value="ECO:0007669"/>
    <property type="project" value="InterPro"/>
</dbReference>
<proteinExistence type="predicted"/>